<dbReference type="InterPro" id="IPR036116">
    <property type="entry name" value="FN3_sf"/>
</dbReference>
<keyword evidence="2" id="KW-1185">Reference proteome</keyword>
<protein>
    <recommendedName>
        <fullName evidence="3">Fibronectin type-III domain-containing protein</fullName>
    </recommendedName>
</protein>
<dbReference type="CDD" id="cd00063">
    <property type="entry name" value="FN3"/>
    <property type="match status" value="1"/>
</dbReference>
<reference evidence="1 2" key="1">
    <citation type="submission" date="2008-07" db="EMBL/GenBank/DDBJ databases">
        <title>Complete sequence of Geobacter bemidjiensis BEM.</title>
        <authorList>
            <consortium name="US DOE Joint Genome Institute"/>
            <person name="Lucas S."/>
            <person name="Copeland A."/>
            <person name="Lapidus A."/>
            <person name="Glavina del Rio T."/>
            <person name="Dalin E."/>
            <person name="Tice H."/>
            <person name="Bruce D."/>
            <person name="Goodwin L."/>
            <person name="Pitluck S."/>
            <person name="Kiss H."/>
            <person name="Brettin T."/>
            <person name="Detter J.C."/>
            <person name="Han C."/>
            <person name="Kuske C.R."/>
            <person name="Schmutz J."/>
            <person name="Larimer F."/>
            <person name="Land M."/>
            <person name="Hauser L."/>
            <person name="Kyrpides N."/>
            <person name="Lykidis A."/>
            <person name="Lovley D."/>
            <person name="Richardson P."/>
        </authorList>
    </citation>
    <scope>NUCLEOTIDE SEQUENCE [LARGE SCALE GENOMIC DNA]</scope>
    <source>
        <strain evidence="2">ATCC BAA-1014 / DSM 16622 / JCM 12645 / Bem</strain>
    </source>
</reference>
<dbReference type="KEGG" id="gbm:Gbem_2868"/>
<dbReference type="InterPro" id="IPR003961">
    <property type="entry name" value="FN3_dom"/>
</dbReference>
<dbReference type="Gene3D" id="2.60.40.10">
    <property type="entry name" value="Immunoglobulins"/>
    <property type="match status" value="1"/>
</dbReference>
<dbReference type="HOGENOM" id="CLU_114478_0_0_7"/>
<evidence type="ECO:0000313" key="1">
    <source>
        <dbReference type="EMBL" id="ACH39872.1"/>
    </source>
</evidence>
<dbReference type="OrthoDB" id="1656124at2"/>
<name>B5EIH0_CITBB</name>
<dbReference type="RefSeq" id="WP_012531298.1">
    <property type="nucleotide sequence ID" value="NC_011146.1"/>
</dbReference>
<reference evidence="1 2" key="2">
    <citation type="journal article" date="2010" name="BMC Genomics">
        <title>The genome of Geobacter bemidjiensis, exemplar for the subsurface clade of Geobacter species that predominate in Fe(III)-reducing subsurface environments.</title>
        <authorList>
            <person name="Aklujkar M."/>
            <person name="Young N.D."/>
            <person name="Holmes D."/>
            <person name="Chavan M."/>
            <person name="Risso C."/>
            <person name="Kiss H.E."/>
            <person name="Han C.S."/>
            <person name="Land M.L."/>
            <person name="Lovley D.R."/>
        </authorList>
    </citation>
    <scope>NUCLEOTIDE SEQUENCE [LARGE SCALE GENOMIC DNA]</scope>
    <source>
        <strain evidence="2">ATCC BAA-1014 / DSM 16622 / JCM 12645 / Bem</strain>
    </source>
</reference>
<dbReference type="Proteomes" id="UP000008825">
    <property type="component" value="Chromosome"/>
</dbReference>
<evidence type="ECO:0008006" key="3">
    <source>
        <dbReference type="Google" id="ProtNLM"/>
    </source>
</evidence>
<gene>
    <name evidence="1" type="ordered locus">Gbem_2868</name>
</gene>
<organism evidence="1 2">
    <name type="scientific">Citrifermentans bemidjiense (strain ATCC BAA-1014 / DSM 16622 / JCM 12645 / Bem)</name>
    <name type="common">Geobacter bemidjiensis</name>
    <dbReference type="NCBI Taxonomy" id="404380"/>
    <lineage>
        <taxon>Bacteria</taxon>
        <taxon>Pseudomonadati</taxon>
        <taxon>Thermodesulfobacteriota</taxon>
        <taxon>Desulfuromonadia</taxon>
        <taxon>Geobacterales</taxon>
        <taxon>Geobacteraceae</taxon>
        <taxon>Citrifermentans</taxon>
    </lineage>
</organism>
<dbReference type="EMBL" id="CP001124">
    <property type="protein sequence ID" value="ACH39872.1"/>
    <property type="molecule type" value="Genomic_DNA"/>
</dbReference>
<accession>B5EIH0</accession>
<dbReference type="AlphaFoldDB" id="B5EIH0"/>
<evidence type="ECO:0000313" key="2">
    <source>
        <dbReference type="Proteomes" id="UP000008825"/>
    </source>
</evidence>
<dbReference type="InterPro" id="IPR013783">
    <property type="entry name" value="Ig-like_fold"/>
</dbReference>
<dbReference type="SUPFAM" id="SSF49265">
    <property type="entry name" value="Fibronectin type III"/>
    <property type="match status" value="1"/>
</dbReference>
<proteinExistence type="predicted"/>
<sequence>MPQKTSNADMVPKTAPVSRSYTDELHAYLLSLLTSPVVYRGARDRFLESYNGSLQGDPEKVAACEADRKELNRQHLMLLGLAKLAATQDPTVPEKLGLGPVATKTSAVKSRLAKPENFKLKYGSKDGEMLGTVSSVKGAKMFEIWGCTGDPNLEENWSLLAAAPNCTGIVVKGLTPGTKYWFRIRAMRHNELGPWSNYITLRSV</sequence>